<proteinExistence type="predicted"/>
<dbReference type="RefSeq" id="WP_184189617.1">
    <property type="nucleotide sequence ID" value="NZ_JACHLE010000003.1"/>
</dbReference>
<accession>A0A840KGE7</accession>
<dbReference type="EMBL" id="JACHLE010000003">
    <property type="protein sequence ID" value="MBB4807047.1"/>
    <property type="molecule type" value="Genomic_DNA"/>
</dbReference>
<keyword evidence="2" id="KW-1185">Reference proteome</keyword>
<comment type="caution">
    <text evidence="1">The sequence shown here is derived from an EMBL/GenBank/DDBJ whole genome shotgun (WGS) entry which is preliminary data.</text>
</comment>
<evidence type="ECO:0008006" key="3">
    <source>
        <dbReference type="Google" id="ProtNLM"/>
    </source>
</evidence>
<protein>
    <recommendedName>
        <fullName evidence="3">TonB-like protein</fullName>
    </recommendedName>
</protein>
<reference evidence="1 2" key="1">
    <citation type="submission" date="2020-08" db="EMBL/GenBank/DDBJ databases">
        <title>Functional genomics of gut bacteria from endangered species of beetles.</title>
        <authorList>
            <person name="Carlos-Shanley C."/>
        </authorList>
    </citation>
    <scope>NUCLEOTIDE SEQUENCE [LARGE SCALE GENOMIC DNA]</scope>
    <source>
        <strain evidence="1 2">S00151</strain>
    </source>
</reference>
<dbReference type="Gene3D" id="3.30.1150.10">
    <property type="match status" value="1"/>
</dbReference>
<dbReference type="SUPFAM" id="SSF74653">
    <property type="entry name" value="TolA/TonB C-terminal domain"/>
    <property type="match status" value="1"/>
</dbReference>
<sequence length="242" mass="28588">MIKKILILFCSIAISLMPSQTLDEYPKNQDFYDGGMINFYKDAHDYLTNNKFKECDSREIYQPRILITKEGAVKLIKDSDTADIKKNKCAYDLSLEIIKNLKHWKPAEVKNQKIGAITEFIFYSKDIMSNYKEKYDAGNFVIPAQYPEGYKAFEKEFHDNFMSLFTDYHINGDINLEFYINKDGHITNPRIYPAIDDRKFNIDFMRTLSRLKKAWKPALYSNIPIRQRIAFPVIFSINFYER</sequence>
<name>A0A840KGE7_9FLAO</name>
<organism evidence="1 2">
    <name type="scientific">Chryseobacterium defluvii</name>
    <dbReference type="NCBI Taxonomy" id="160396"/>
    <lineage>
        <taxon>Bacteria</taxon>
        <taxon>Pseudomonadati</taxon>
        <taxon>Bacteroidota</taxon>
        <taxon>Flavobacteriia</taxon>
        <taxon>Flavobacteriales</taxon>
        <taxon>Weeksellaceae</taxon>
        <taxon>Chryseobacterium group</taxon>
        <taxon>Chryseobacterium</taxon>
    </lineage>
</organism>
<evidence type="ECO:0000313" key="1">
    <source>
        <dbReference type="EMBL" id="MBB4807047.1"/>
    </source>
</evidence>
<gene>
    <name evidence="1" type="ORF">HNP38_002351</name>
</gene>
<evidence type="ECO:0000313" key="2">
    <source>
        <dbReference type="Proteomes" id="UP000592180"/>
    </source>
</evidence>
<dbReference type="AlphaFoldDB" id="A0A840KGE7"/>
<dbReference type="Proteomes" id="UP000592180">
    <property type="component" value="Unassembled WGS sequence"/>
</dbReference>